<keyword evidence="2" id="KW-1185">Reference proteome</keyword>
<dbReference type="Proteomes" id="UP000290289">
    <property type="component" value="Chromosome 6"/>
</dbReference>
<reference evidence="1 2" key="1">
    <citation type="submission" date="2018-10" db="EMBL/GenBank/DDBJ databases">
        <title>A high-quality apple genome assembly.</title>
        <authorList>
            <person name="Hu J."/>
        </authorList>
    </citation>
    <scope>NUCLEOTIDE SEQUENCE [LARGE SCALE GENOMIC DNA]</scope>
    <source>
        <strain evidence="2">cv. HFTH1</strain>
        <tissue evidence="1">Young leaf</tissue>
    </source>
</reference>
<name>A0A498JPP8_MALDO</name>
<accession>A0A498JPP8</accession>
<dbReference type="PANTHER" id="PTHR48475">
    <property type="entry name" value="RIBONUCLEASE H"/>
    <property type="match status" value="1"/>
</dbReference>
<evidence type="ECO:0000313" key="1">
    <source>
        <dbReference type="EMBL" id="RXH95562.1"/>
    </source>
</evidence>
<organism evidence="1 2">
    <name type="scientific">Malus domestica</name>
    <name type="common">Apple</name>
    <name type="synonym">Pyrus malus</name>
    <dbReference type="NCBI Taxonomy" id="3750"/>
    <lineage>
        <taxon>Eukaryota</taxon>
        <taxon>Viridiplantae</taxon>
        <taxon>Streptophyta</taxon>
        <taxon>Embryophyta</taxon>
        <taxon>Tracheophyta</taxon>
        <taxon>Spermatophyta</taxon>
        <taxon>Magnoliopsida</taxon>
        <taxon>eudicotyledons</taxon>
        <taxon>Gunneridae</taxon>
        <taxon>Pentapetalae</taxon>
        <taxon>rosids</taxon>
        <taxon>fabids</taxon>
        <taxon>Rosales</taxon>
        <taxon>Rosaceae</taxon>
        <taxon>Amygdaloideae</taxon>
        <taxon>Maleae</taxon>
        <taxon>Malus</taxon>
    </lineage>
</organism>
<evidence type="ECO:0000313" key="2">
    <source>
        <dbReference type="Proteomes" id="UP000290289"/>
    </source>
</evidence>
<dbReference type="AlphaFoldDB" id="A0A498JPP8"/>
<dbReference type="EMBL" id="RDQH01000332">
    <property type="protein sequence ID" value="RXH95562.1"/>
    <property type="molecule type" value="Genomic_DNA"/>
</dbReference>
<gene>
    <name evidence="1" type="ORF">DVH24_008062</name>
</gene>
<sequence>MEKLILALETEYPLRSIIHSPDALSKVTKWAIKLGQHEIVYHPRTSIKTQALADFVVKFTLTTQSTREIYMDKSSSIHEANTGMVLQTSDDFIHAQALKLDSR</sequence>
<protein>
    <submittedName>
        <fullName evidence="1">Uncharacterized protein</fullName>
    </submittedName>
</protein>
<comment type="caution">
    <text evidence="1">The sequence shown here is derived from an EMBL/GenBank/DDBJ whole genome shotgun (WGS) entry which is preliminary data.</text>
</comment>
<dbReference type="PANTHER" id="PTHR48475:SF2">
    <property type="entry name" value="RIBONUCLEASE H"/>
    <property type="match status" value="1"/>
</dbReference>
<proteinExistence type="predicted"/>